<gene>
    <name evidence="2" type="ORF">I551_7860</name>
</gene>
<evidence type="ECO:0000259" key="1">
    <source>
        <dbReference type="Pfam" id="PF00934"/>
    </source>
</evidence>
<dbReference type="Proteomes" id="UP000020681">
    <property type="component" value="Unassembled WGS sequence"/>
</dbReference>
<dbReference type="InterPro" id="IPR048996">
    <property type="entry name" value="PGRS_rpt"/>
</dbReference>
<feature type="domain" description="PE" evidence="1">
    <location>
        <begin position="2"/>
        <end position="74"/>
    </location>
</feature>
<proteinExistence type="predicted"/>
<dbReference type="SUPFAM" id="SSF140459">
    <property type="entry name" value="PE/PPE dimer-like"/>
    <property type="match status" value="1"/>
</dbReference>
<dbReference type="Pfam" id="PF21526">
    <property type="entry name" value="PGRS"/>
    <property type="match status" value="1"/>
</dbReference>
<reference evidence="2 3" key="1">
    <citation type="submission" date="2014-01" db="EMBL/GenBank/DDBJ databases">
        <authorList>
            <person name="Dobos K."/>
            <person name="Lenaerts A."/>
            <person name="Ordway D."/>
            <person name="DeGroote M.A."/>
            <person name="Parker T."/>
            <person name="Sizemore C."/>
            <person name="Tallon L.J."/>
            <person name="Sadzewicz L.K."/>
            <person name="Sengamalay N."/>
            <person name="Fraser C.M."/>
            <person name="Hine E."/>
            <person name="Shefchek K.A."/>
            <person name="Das S.P."/>
            <person name="Tettelin H."/>
        </authorList>
    </citation>
    <scope>NUCLEOTIDE SEQUENCE [LARGE SCALE GENOMIC DNA]</scope>
    <source>
        <strain evidence="2 3">Harvey</strain>
    </source>
</reference>
<protein>
    <submittedName>
        <fullName evidence="2">PE family protein</fullName>
    </submittedName>
</protein>
<dbReference type="InterPro" id="IPR038332">
    <property type="entry name" value="PPE_sf"/>
</dbReference>
<keyword evidence="3" id="KW-1185">Reference proteome</keyword>
<dbReference type="EMBL" id="JAOL01000189">
    <property type="protein sequence ID" value="EUA85648.1"/>
    <property type="molecule type" value="Genomic_DNA"/>
</dbReference>
<dbReference type="InterPro" id="IPR000084">
    <property type="entry name" value="PE-PGRS_N"/>
</dbReference>
<accession>A0ABP3A224</accession>
<name>A0ABP3A224_MYCUL</name>
<dbReference type="Gene3D" id="1.10.287.850">
    <property type="entry name" value="HP0062-like domain"/>
    <property type="match status" value="1"/>
</dbReference>
<dbReference type="Pfam" id="PF00934">
    <property type="entry name" value="PE"/>
    <property type="match status" value="1"/>
</dbReference>
<comment type="caution">
    <text evidence="2">The sequence shown here is derived from an EMBL/GenBank/DDBJ whole genome shotgun (WGS) entry which is preliminary data.</text>
</comment>
<evidence type="ECO:0000313" key="2">
    <source>
        <dbReference type="EMBL" id="EUA85648.1"/>
    </source>
</evidence>
<sequence length="226" mass="20223">MQSVLSAANSAAAGPTMAVMAAGADEVSALIAGLFDAHAQAYQALSAQALVFHDQFVQMLNAGAGSYAAAEAANASPLQVVQNLGQNVLAAVNAPTQAVLGRPLIGDGANGWPNTGGDGGAGGLLYGNGGNGGSGGLAQAGGNGGAAGLIGNGGSGGAGGADFAGTSGGMGGATGGDGGQGGNAALFGNSGDGGAGGAGANLDGGNGGLGGNAGLFGDGGHGGAGA</sequence>
<evidence type="ECO:0000313" key="3">
    <source>
        <dbReference type="Proteomes" id="UP000020681"/>
    </source>
</evidence>
<organism evidence="2 3">
    <name type="scientific">Mycobacterium ulcerans str. Harvey</name>
    <dbReference type="NCBI Taxonomy" id="1299332"/>
    <lineage>
        <taxon>Bacteria</taxon>
        <taxon>Bacillati</taxon>
        <taxon>Actinomycetota</taxon>
        <taxon>Actinomycetes</taxon>
        <taxon>Mycobacteriales</taxon>
        <taxon>Mycobacteriaceae</taxon>
        <taxon>Mycobacterium</taxon>
        <taxon>Mycobacterium ulcerans group</taxon>
    </lineage>
</organism>